<dbReference type="AlphaFoldDB" id="A0A1C3NWK6"/>
<evidence type="ECO:0000313" key="1">
    <source>
        <dbReference type="EMBL" id="SBW21092.1"/>
    </source>
</evidence>
<organism evidence="1 2">
    <name type="scientific">Candidatus Protofrankia californiensis</name>
    <dbReference type="NCBI Taxonomy" id="1839754"/>
    <lineage>
        <taxon>Bacteria</taxon>
        <taxon>Bacillati</taxon>
        <taxon>Actinomycetota</taxon>
        <taxon>Actinomycetes</taxon>
        <taxon>Frankiales</taxon>
        <taxon>Frankiaceae</taxon>
        <taxon>Protofrankia</taxon>
    </lineage>
</organism>
<dbReference type="Proteomes" id="UP000199013">
    <property type="component" value="Unassembled WGS sequence"/>
</dbReference>
<proteinExistence type="predicted"/>
<reference evidence="2" key="1">
    <citation type="submission" date="2016-02" db="EMBL/GenBank/DDBJ databases">
        <authorList>
            <person name="Wibberg D."/>
        </authorList>
    </citation>
    <scope>NUCLEOTIDE SEQUENCE [LARGE SCALE GENOMIC DNA]</scope>
</reference>
<gene>
    <name evidence="1" type="ORF">FDG2_1898</name>
</gene>
<protein>
    <submittedName>
        <fullName evidence="1">Uncharacterized protein</fullName>
    </submittedName>
</protein>
<name>A0A1C3NWK6_9ACTN</name>
<keyword evidence="2" id="KW-1185">Reference proteome</keyword>
<sequence length="42" mass="4489">MPILPTVARDSNPVNRGHCPEHGPHGGLICTRCVTSLPPRTT</sequence>
<dbReference type="EMBL" id="FLUV01000792">
    <property type="protein sequence ID" value="SBW21092.1"/>
    <property type="molecule type" value="Genomic_DNA"/>
</dbReference>
<accession>A0A1C3NWK6</accession>
<evidence type="ECO:0000313" key="2">
    <source>
        <dbReference type="Proteomes" id="UP000199013"/>
    </source>
</evidence>